<protein>
    <submittedName>
        <fullName evidence="3">Uncharacterized protein</fullName>
    </submittedName>
</protein>
<dbReference type="InterPro" id="IPR036872">
    <property type="entry name" value="CH_dom_sf"/>
</dbReference>
<feature type="compositionally biased region" description="Low complexity" evidence="1">
    <location>
        <begin position="554"/>
        <end position="564"/>
    </location>
</feature>
<feature type="compositionally biased region" description="Basic and acidic residues" evidence="1">
    <location>
        <begin position="523"/>
        <end position="553"/>
    </location>
</feature>
<feature type="region of interest" description="Disordered" evidence="1">
    <location>
        <begin position="397"/>
        <end position="419"/>
    </location>
</feature>
<dbReference type="Proteomes" id="UP001652625">
    <property type="component" value="Chromosome 12"/>
</dbReference>
<feature type="compositionally biased region" description="Basic and acidic residues" evidence="1">
    <location>
        <begin position="602"/>
        <end position="612"/>
    </location>
</feature>
<dbReference type="SUPFAM" id="SSF47576">
    <property type="entry name" value="Calponin-homology domain, CH-domain"/>
    <property type="match status" value="1"/>
</dbReference>
<name>A0ABM4CZJ1_HYDVU</name>
<proteinExistence type="predicted"/>
<reference evidence="3" key="1">
    <citation type="submission" date="2025-08" db="UniProtKB">
        <authorList>
            <consortium name="RefSeq"/>
        </authorList>
    </citation>
    <scope>IDENTIFICATION</scope>
</reference>
<organism evidence="2 3">
    <name type="scientific">Hydra vulgaris</name>
    <name type="common">Hydra</name>
    <name type="synonym">Hydra attenuata</name>
    <dbReference type="NCBI Taxonomy" id="6087"/>
    <lineage>
        <taxon>Eukaryota</taxon>
        <taxon>Metazoa</taxon>
        <taxon>Cnidaria</taxon>
        <taxon>Hydrozoa</taxon>
        <taxon>Hydroidolina</taxon>
        <taxon>Anthoathecata</taxon>
        <taxon>Aplanulata</taxon>
        <taxon>Hydridae</taxon>
        <taxon>Hydra</taxon>
    </lineage>
</organism>
<dbReference type="GeneID" id="100204021"/>
<evidence type="ECO:0000256" key="1">
    <source>
        <dbReference type="SAM" id="MobiDB-lite"/>
    </source>
</evidence>
<gene>
    <name evidence="3" type="primary">LOC100204021</name>
</gene>
<sequence length="625" mass="73888">MLKWSKPCSPKSISHDVDSISNNSVLLFGYDSIYEADISKDVTKEFITNERISHKNSLYDFLFKKKNCYEQKDLYLFEYEMIMDSFDELRKWVELVTQITLVENNIFNCLGNELILNKLLTKIFEFSKKKKFVRKIKCLWNHRETIFKFFEGCKTLGVEENNLFTINDWNYVIKHQEYCFQDDQWIYSVKNILKTFYQLIMKSRIRDTVNTKEINLDVFKHLFHAEECSEFSGTRQERFNFLTENQDEITAQPIEFRSYIKYKDKVKTRNILDKLKKKDRNKRSKLFYGLRRNSTPATKSVSESLSMTSDEGYFTSATYRSSFLRVVPKKQKHKFEKESISSCNLNGKPVSKAYQNSNAQHQLKQITIVNSTCVPTENEMNNLNNFLTEFFNNKNEDKSKKDIGENDRDEQRKSSLFNNEKMLSLQNQASHHYSDINRTQSSVNEIQNNEQLTTELKNVINDLLTIGNAYSGRDLDNSLTEKNLDFFFETITIPEVSSSESECSANEEFTSSDEYTLRNMPSRLKDEKHKKEKDENKKKHRNNDKNVNKKNENINENAFENINHYETIDTPNFDRSLYSEPHRSRKSDRKPNQTNKKKTLKHEKSLHGDETAKREIYETISDKKL</sequence>
<dbReference type="CDD" id="cd00014">
    <property type="entry name" value="CH_SF"/>
    <property type="match status" value="1"/>
</dbReference>
<evidence type="ECO:0000313" key="2">
    <source>
        <dbReference type="Proteomes" id="UP001652625"/>
    </source>
</evidence>
<dbReference type="Gene3D" id="1.10.418.10">
    <property type="entry name" value="Calponin-like domain"/>
    <property type="match status" value="1"/>
</dbReference>
<feature type="region of interest" description="Disordered" evidence="1">
    <location>
        <begin position="497"/>
        <end position="612"/>
    </location>
</feature>
<feature type="compositionally biased region" description="Basic and acidic residues" evidence="1">
    <location>
        <begin position="397"/>
        <end position="413"/>
    </location>
</feature>
<evidence type="ECO:0000313" key="3">
    <source>
        <dbReference type="RefSeq" id="XP_065667392.1"/>
    </source>
</evidence>
<feature type="compositionally biased region" description="Low complexity" evidence="1">
    <location>
        <begin position="497"/>
        <end position="508"/>
    </location>
</feature>
<keyword evidence="2" id="KW-1185">Reference proteome</keyword>
<dbReference type="RefSeq" id="XP_065667392.1">
    <property type="nucleotide sequence ID" value="XM_065811320.1"/>
</dbReference>
<accession>A0ABM4CZJ1</accession>